<evidence type="ECO:0000313" key="2">
    <source>
        <dbReference type="EMBL" id="KAK8941735.1"/>
    </source>
</evidence>
<evidence type="ECO:0000313" key="3">
    <source>
        <dbReference type="Proteomes" id="UP001412067"/>
    </source>
</evidence>
<dbReference type="EMBL" id="JBBWWR010000019">
    <property type="protein sequence ID" value="KAK8941735.1"/>
    <property type="molecule type" value="Genomic_DNA"/>
</dbReference>
<organism evidence="2 3">
    <name type="scientific">Platanthera guangdongensis</name>
    <dbReference type="NCBI Taxonomy" id="2320717"/>
    <lineage>
        <taxon>Eukaryota</taxon>
        <taxon>Viridiplantae</taxon>
        <taxon>Streptophyta</taxon>
        <taxon>Embryophyta</taxon>
        <taxon>Tracheophyta</taxon>
        <taxon>Spermatophyta</taxon>
        <taxon>Magnoliopsida</taxon>
        <taxon>Liliopsida</taxon>
        <taxon>Asparagales</taxon>
        <taxon>Orchidaceae</taxon>
        <taxon>Orchidoideae</taxon>
        <taxon>Orchideae</taxon>
        <taxon>Orchidinae</taxon>
        <taxon>Platanthera</taxon>
    </lineage>
</organism>
<protein>
    <submittedName>
        <fullName evidence="2">Uncharacterized protein</fullName>
    </submittedName>
</protein>
<gene>
    <name evidence="2" type="ORF">KSP40_PGU001165</name>
</gene>
<keyword evidence="3" id="KW-1185">Reference proteome</keyword>
<proteinExistence type="predicted"/>
<sequence length="51" mass="5518">MPTPANTPKKLTAPSTACSPSMFPLTPIPRPSMSRASLGTPKFKRLESIYL</sequence>
<reference evidence="2 3" key="1">
    <citation type="journal article" date="2022" name="Nat. Plants">
        <title>Genomes of leafy and leafless Platanthera orchids illuminate the evolution of mycoheterotrophy.</title>
        <authorList>
            <person name="Li M.H."/>
            <person name="Liu K.W."/>
            <person name="Li Z."/>
            <person name="Lu H.C."/>
            <person name="Ye Q.L."/>
            <person name="Zhang D."/>
            <person name="Wang J.Y."/>
            <person name="Li Y.F."/>
            <person name="Zhong Z.M."/>
            <person name="Liu X."/>
            <person name="Yu X."/>
            <person name="Liu D.K."/>
            <person name="Tu X.D."/>
            <person name="Liu B."/>
            <person name="Hao Y."/>
            <person name="Liao X.Y."/>
            <person name="Jiang Y.T."/>
            <person name="Sun W.H."/>
            <person name="Chen J."/>
            <person name="Chen Y.Q."/>
            <person name="Ai Y."/>
            <person name="Zhai J.W."/>
            <person name="Wu S.S."/>
            <person name="Zhou Z."/>
            <person name="Hsiao Y.Y."/>
            <person name="Wu W.L."/>
            <person name="Chen Y.Y."/>
            <person name="Lin Y.F."/>
            <person name="Hsu J.L."/>
            <person name="Li C.Y."/>
            <person name="Wang Z.W."/>
            <person name="Zhao X."/>
            <person name="Zhong W.Y."/>
            <person name="Ma X.K."/>
            <person name="Ma L."/>
            <person name="Huang J."/>
            <person name="Chen G.Z."/>
            <person name="Huang M.Z."/>
            <person name="Huang L."/>
            <person name="Peng D.H."/>
            <person name="Luo Y.B."/>
            <person name="Zou S.Q."/>
            <person name="Chen S.P."/>
            <person name="Lan S."/>
            <person name="Tsai W.C."/>
            <person name="Van de Peer Y."/>
            <person name="Liu Z.J."/>
        </authorList>
    </citation>
    <scope>NUCLEOTIDE SEQUENCE [LARGE SCALE GENOMIC DNA]</scope>
    <source>
        <strain evidence="2">Lor288</strain>
    </source>
</reference>
<evidence type="ECO:0000256" key="1">
    <source>
        <dbReference type="SAM" id="MobiDB-lite"/>
    </source>
</evidence>
<name>A0ABR2LHW1_9ASPA</name>
<dbReference type="Proteomes" id="UP001412067">
    <property type="component" value="Unassembled WGS sequence"/>
</dbReference>
<comment type="caution">
    <text evidence="2">The sequence shown here is derived from an EMBL/GenBank/DDBJ whole genome shotgun (WGS) entry which is preliminary data.</text>
</comment>
<feature type="region of interest" description="Disordered" evidence="1">
    <location>
        <begin position="1"/>
        <end position="36"/>
    </location>
</feature>
<accession>A0ABR2LHW1</accession>